<dbReference type="STRING" id="384676.PSEEN2107"/>
<dbReference type="Proteomes" id="UP000000658">
    <property type="component" value="Chromosome"/>
</dbReference>
<dbReference type="eggNOG" id="COG4773">
    <property type="taxonomic scope" value="Bacteria"/>
</dbReference>
<evidence type="ECO:0000313" key="6">
    <source>
        <dbReference type="Proteomes" id="UP000000658"/>
    </source>
</evidence>
<dbReference type="GO" id="GO:0019867">
    <property type="term" value="C:outer membrane"/>
    <property type="evidence" value="ECO:0007669"/>
    <property type="project" value="InterPro"/>
</dbReference>
<dbReference type="HOGENOM" id="CLU_088938_0_0_6"/>
<gene>
    <name evidence="5" type="ordered locus">PSEEN2107</name>
</gene>
<evidence type="ECO:0000256" key="3">
    <source>
        <dbReference type="ARBA" id="ARBA00023237"/>
    </source>
</evidence>
<keyword evidence="1" id="KW-0813">Transport</keyword>
<proteinExistence type="predicted"/>
<evidence type="ECO:0000256" key="2">
    <source>
        <dbReference type="ARBA" id="ARBA00023136"/>
    </source>
</evidence>
<feature type="domain" description="Secretin/TonB short N-terminal" evidence="4">
    <location>
        <begin position="87"/>
        <end position="138"/>
    </location>
</feature>
<keyword evidence="2" id="KW-0472">Membrane</keyword>
<dbReference type="SUPFAM" id="SSF74653">
    <property type="entry name" value="TolA/TonB C-terminal domain"/>
    <property type="match status" value="1"/>
</dbReference>
<evidence type="ECO:0000256" key="1">
    <source>
        <dbReference type="ARBA" id="ARBA00022448"/>
    </source>
</evidence>
<evidence type="ECO:0000259" key="4">
    <source>
        <dbReference type="SMART" id="SM00965"/>
    </source>
</evidence>
<sequence length="255" mass="26886">MSTPGEALVAARCHHSVMHKPQDDVSPAAAASKEARSSVRALRVAGLLALAWLLVALPARSQVLLALDIPAQPLNLALDSFARQSGLAVLVDRALLAGQRSSPMQGRYAAREGLQRLLQGTGLQAHYSGAGGFTLQPVRQERGTGRARGNTTTTVGHSYALALQQAVEQALCSSALTRPGSYRAAVQVWIDAGGQLVQSRLLASTGDFTRDAELVERLRAVRLQRPPPTSLAQPVTLLLRPVPMDCPLSQGAAAA</sequence>
<dbReference type="Gene3D" id="3.55.50.30">
    <property type="match status" value="1"/>
</dbReference>
<dbReference type="SMART" id="SM00965">
    <property type="entry name" value="STN"/>
    <property type="match status" value="1"/>
</dbReference>
<protein>
    <recommendedName>
        <fullName evidence="4">Secretin/TonB short N-terminal domain-containing protein</fullName>
    </recommendedName>
</protein>
<evidence type="ECO:0000313" key="5">
    <source>
        <dbReference type="EMBL" id="CAK14936.1"/>
    </source>
</evidence>
<reference evidence="5 6" key="1">
    <citation type="journal article" date="2006" name="Nat. Biotechnol.">
        <title>Complete genome sequence of the entomopathogenic and metabolically versatile soil bacterium Pseudomonas entomophila.</title>
        <authorList>
            <person name="Vodovar N."/>
            <person name="Vallenet D."/>
            <person name="Cruveiller S."/>
            <person name="Rouy Z."/>
            <person name="Barbe V."/>
            <person name="Acosta C."/>
            <person name="Cattolico L."/>
            <person name="Jubin C."/>
            <person name="Lajus A."/>
            <person name="Segurens B."/>
            <person name="Vacherie B."/>
            <person name="Wincker P."/>
            <person name="Weissenbach J."/>
            <person name="Lemaitre B."/>
            <person name="Medigue C."/>
            <person name="Boccard F."/>
        </authorList>
    </citation>
    <scope>NUCLEOTIDE SEQUENCE [LARGE SCALE GENOMIC DNA]</scope>
    <source>
        <strain evidence="5 6">L48</strain>
    </source>
</reference>
<dbReference type="AlphaFoldDB" id="Q1IBM9"/>
<keyword evidence="3" id="KW-0998">Cell outer membrane</keyword>
<name>Q1IBM9_PSEE4</name>
<dbReference type="InterPro" id="IPR011662">
    <property type="entry name" value="Secretin/TonB_short_N"/>
</dbReference>
<dbReference type="EMBL" id="CT573326">
    <property type="protein sequence ID" value="CAK14936.1"/>
    <property type="molecule type" value="Genomic_DNA"/>
</dbReference>
<accession>Q1IBM9</accession>
<dbReference type="KEGG" id="pen:PSEEN2107"/>
<dbReference type="Pfam" id="PF07660">
    <property type="entry name" value="STN"/>
    <property type="match status" value="1"/>
</dbReference>
<organism evidence="5 6">
    <name type="scientific">Pseudomonas entomophila (strain L48)</name>
    <dbReference type="NCBI Taxonomy" id="384676"/>
    <lineage>
        <taxon>Bacteria</taxon>
        <taxon>Pseudomonadati</taxon>
        <taxon>Pseudomonadota</taxon>
        <taxon>Gammaproteobacteria</taxon>
        <taxon>Pseudomonadales</taxon>
        <taxon>Pseudomonadaceae</taxon>
        <taxon>Pseudomonas</taxon>
    </lineage>
</organism>